<keyword evidence="3" id="KW-1185">Reference proteome</keyword>
<protein>
    <submittedName>
        <fullName evidence="2">Uncharacterized protein</fullName>
    </submittedName>
</protein>
<dbReference type="AlphaFoldDB" id="A0A154P9W3"/>
<name>A0A154P9W3_DUFNO</name>
<evidence type="ECO:0000313" key="3">
    <source>
        <dbReference type="Proteomes" id="UP000076502"/>
    </source>
</evidence>
<evidence type="ECO:0000256" key="1">
    <source>
        <dbReference type="SAM" id="Phobius"/>
    </source>
</evidence>
<accession>A0A154P9W3</accession>
<keyword evidence="1" id="KW-0472">Membrane</keyword>
<keyword evidence="1" id="KW-0812">Transmembrane</keyword>
<dbReference type="Proteomes" id="UP000076502">
    <property type="component" value="Unassembled WGS sequence"/>
</dbReference>
<proteinExistence type="predicted"/>
<dbReference type="EMBL" id="KQ434851">
    <property type="protein sequence ID" value="KZC08617.1"/>
    <property type="molecule type" value="Genomic_DNA"/>
</dbReference>
<organism evidence="2 3">
    <name type="scientific">Dufourea novaeangliae</name>
    <name type="common">Sweat bee</name>
    <dbReference type="NCBI Taxonomy" id="178035"/>
    <lineage>
        <taxon>Eukaryota</taxon>
        <taxon>Metazoa</taxon>
        <taxon>Ecdysozoa</taxon>
        <taxon>Arthropoda</taxon>
        <taxon>Hexapoda</taxon>
        <taxon>Insecta</taxon>
        <taxon>Pterygota</taxon>
        <taxon>Neoptera</taxon>
        <taxon>Endopterygota</taxon>
        <taxon>Hymenoptera</taxon>
        <taxon>Apocrita</taxon>
        <taxon>Aculeata</taxon>
        <taxon>Apoidea</taxon>
        <taxon>Anthophila</taxon>
        <taxon>Halictidae</taxon>
        <taxon>Rophitinae</taxon>
        <taxon>Dufourea</taxon>
    </lineage>
</organism>
<evidence type="ECO:0000313" key="2">
    <source>
        <dbReference type="EMBL" id="KZC08617.1"/>
    </source>
</evidence>
<reference evidence="2 3" key="1">
    <citation type="submission" date="2015-07" db="EMBL/GenBank/DDBJ databases">
        <title>The genome of Dufourea novaeangliae.</title>
        <authorList>
            <person name="Pan H."/>
            <person name="Kapheim K."/>
        </authorList>
    </citation>
    <scope>NUCLEOTIDE SEQUENCE [LARGE SCALE GENOMIC DNA]</scope>
    <source>
        <strain evidence="2">0120121106</strain>
        <tissue evidence="2">Whole body</tissue>
    </source>
</reference>
<gene>
    <name evidence="2" type="ORF">WN55_11272</name>
</gene>
<feature type="transmembrane region" description="Helical" evidence="1">
    <location>
        <begin position="27"/>
        <end position="51"/>
    </location>
</feature>
<sequence length="52" mass="6219">MNLKKTELQEVQYNLYFVLVKIIDKEYMPYIDIPLCSYILAVLIFHINLLAQ</sequence>
<keyword evidence="1" id="KW-1133">Transmembrane helix</keyword>